<accession>Q4GYK4</accession>
<gene>
    <name evidence="1" type="ORF">TB927.1.3710</name>
</gene>
<dbReference type="AlphaFoldDB" id="Q4GYK4"/>
<name>Q4GYK4_TRYB2</name>
<dbReference type="KEGG" id="tbr:TB927.1.3710"/>
<evidence type="ECO:0000313" key="1">
    <source>
        <dbReference type="EMBL" id="CAJ16580.1"/>
    </source>
</evidence>
<keyword evidence="2" id="KW-1185">Reference proteome</keyword>
<dbReference type="PaxDb" id="5691-CAJ16580"/>
<proteinExistence type="predicted"/>
<dbReference type="EMBL" id="AL929603">
    <property type="protein sequence ID" value="CAJ16580.1"/>
    <property type="molecule type" value="Genomic_DNA"/>
</dbReference>
<organism evidence="1 2">
    <name type="scientific">Trypanosoma brucei brucei (strain 927/4 GUTat10.1)</name>
    <dbReference type="NCBI Taxonomy" id="185431"/>
    <lineage>
        <taxon>Eukaryota</taxon>
        <taxon>Discoba</taxon>
        <taxon>Euglenozoa</taxon>
        <taxon>Kinetoplastea</taxon>
        <taxon>Metakinetoplastina</taxon>
        <taxon>Trypanosomatida</taxon>
        <taxon>Trypanosomatidae</taxon>
        <taxon>Trypanosoma</taxon>
    </lineage>
</organism>
<evidence type="ECO:0000313" key="2">
    <source>
        <dbReference type="Proteomes" id="UP000008524"/>
    </source>
</evidence>
<dbReference type="Proteomes" id="UP000008524">
    <property type="component" value="Chromosome 1"/>
</dbReference>
<sequence length="126" mass="14690">MLNHFLRTPRKKKNLYHHHSLSLTPLQTLIHRACSCTRRCYTYSSATPKESLHLDTFNCQHYRLPDHGHPMKMFSNLMRDEPISVELYSLCTYDYTNAAPAVFPVGFQNVRTKGKEYEILESITNA</sequence>
<reference evidence="2" key="2">
    <citation type="journal article" date="2005" name="Science">
        <title>The genome of the African trypanosome Trypanosoma brucei.</title>
        <authorList>
            <person name="Berriman M."/>
            <person name="Ghedin E."/>
            <person name="Hertz-Fowler C."/>
            <person name="Blandin G."/>
            <person name="Renauld H."/>
            <person name="Bartholomeu D.C."/>
            <person name="Lennard N.J."/>
            <person name="Caler E."/>
            <person name="Hamlin N.E."/>
            <person name="Haas B."/>
            <person name="Bohme U."/>
            <person name="Hannick L."/>
            <person name="Aslett M.A."/>
            <person name="Shallom J."/>
            <person name="Marcello L."/>
            <person name="Hou L."/>
            <person name="Wickstead B."/>
            <person name="Alsmark U.C."/>
            <person name="Arrowsmith C."/>
            <person name="Atkin R.J."/>
            <person name="Barron A.J."/>
            <person name="Bringaud F."/>
            <person name="Brooks K."/>
            <person name="Carrington M."/>
            <person name="Cherevach I."/>
            <person name="Chillingworth T.J."/>
            <person name="Churcher C."/>
            <person name="Clark L.N."/>
            <person name="Corton C.H."/>
            <person name="Cronin A."/>
            <person name="Davies R.M."/>
            <person name="Doggett J."/>
            <person name="Djikeng A."/>
            <person name="Feldblyum T."/>
            <person name="Field M.C."/>
            <person name="Fraser A."/>
            <person name="Goodhead I."/>
            <person name="Hance Z."/>
            <person name="Harper D."/>
            <person name="Harris B.R."/>
            <person name="Hauser H."/>
            <person name="Hostetler J."/>
            <person name="Ivens A."/>
            <person name="Jagels K."/>
            <person name="Johnson D."/>
            <person name="Johnson J."/>
            <person name="Jones K."/>
            <person name="Kerhornou A.X."/>
            <person name="Koo H."/>
            <person name="Larke N."/>
            <person name="Landfear S."/>
            <person name="Larkin C."/>
            <person name="Leech V."/>
            <person name="Line A."/>
            <person name="Lord A."/>
            <person name="Macleod A."/>
            <person name="Mooney P.J."/>
            <person name="Moule S."/>
            <person name="Martin D.M."/>
            <person name="Morgan G.W."/>
            <person name="Mungall K."/>
            <person name="Norbertczak H."/>
            <person name="Ormond D."/>
            <person name="Pai G."/>
            <person name="Peacock C.S."/>
            <person name="Peterson J."/>
            <person name="Quail M.A."/>
            <person name="Rabbinowitsch E."/>
            <person name="Rajandream M.A."/>
            <person name="Reitter C."/>
            <person name="Salzberg S.L."/>
            <person name="Sanders M."/>
            <person name="Schobel S."/>
            <person name="Sharp S."/>
            <person name="Simmonds M."/>
            <person name="Simpson A.J."/>
            <person name="Tallon L."/>
            <person name="Turner C.M."/>
            <person name="Tait A."/>
            <person name="Tivey A.R."/>
            <person name="Van Aken S."/>
            <person name="Walker D."/>
            <person name="Wanless D."/>
            <person name="Wang S."/>
            <person name="White B."/>
            <person name="White O."/>
            <person name="Whitehead S."/>
            <person name="Woodward J."/>
            <person name="Wortman J."/>
            <person name="Adams M.D."/>
            <person name="Embley T.M."/>
            <person name="Gull K."/>
            <person name="Ullu E."/>
            <person name="Barry J.D."/>
            <person name="Fairlamb A.H."/>
            <person name="Opperdoes F."/>
            <person name="Barrell B.G."/>
            <person name="Donelson J.E."/>
            <person name="Hall N."/>
            <person name="Fraser C.M."/>
            <person name="Melville S.E."/>
            <person name="El-Sayed N.M."/>
        </authorList>
    </citation>
    <scope>NUCLEOTIDE SEQUENCE [LARGE SCALE GENOMIC DNA]</scope>
    <source>
        <strain evidence="2">927/4 GUTat10.1</strain>
    </source>
</reference>
<dbReference type="InParanoid" id="Q4GYK4"/>
<protein>
    <submittedName>
        <fullName evidence="1">Uncharacterized protein</fullName>
    </submittedName>
</protein>
<reference evidence="1 2" key="1">
    <citation type="journal article" date="2003" name="Nucleic Acids Res.">
        <title>The DNA sequence of chromosome I of an African trypanosome: gene content, chromosome organisation, recombination and polymorphism.</title>
        <authorList>
            <person name="Hall N."/>
            <person name="Berriman M."/>
            <person name="Lennard N.J."/>
            <person name="Harris B.R."/>
            <person name="Hertz-Fowler C."/>
            <person name="Bart-Delabesse E.N."/>
            <person name="Gerrare C.S."/>
            <person name="Atkin R.J."/>
            <person name="Barron A.J."/>
            <person name="Bowman S."/>
            <person name="Bray-Allen S.P."/>
            <person name="Bringaud F."/>
            <person name="Clark L.N."/>
            <person name="Corton C.H."/>
            <person name="Cronin A."/>
            <person name="Davies R."/>
            <person name="Doggett J."/>
            <person name="Fraser A."/>
            <person name="Gruter E."/>
            <person name="Hall S."/>
            <person name="Harper A.D."/>
            <person name="Kay M.P."/>
            <person name="Leech V."/>
            <person name="Mayes R."/>
            <person name="Price C."/>
            <person name="Quail M.A."/>
            <person name="Rabbinowitch E."/>
            <person name="Reitter C."/>
            <person name="Rutherford K."/>
            <person name="Sasse J."/>
            <person name="Sharp S."/>
            <person name="Shownkeen R."/>
            <person name="Macleod A."/>
            <person name="Taylor S."/>
            <person name="Tweedie A."/>
            <person name="Turner C.M.R."/>
            <person name="Tait A."/>
            <person name="Gull K."/>
            <person name="Barrell B."/>
            <person name="Melville S.E."/>
        </authorList>
    </citation>
    <scope>NUCLEOTIDE SEQUENCE [LARGE SCALE GENOMIC DNA]</scope>
    <source>
        <strain evidence="1 2">927/4 GUTat10.1</strain>
    </source>
</reference>
<dbReference type="RefSeq" id="XP_001219067.1">
    <property type="nucleotide sequence ID" value="XM_001219066.1"/>
</dbReference>
<dbReference type="GeneID" id="4357438"/>